<keyword evidence="7" id="KW-1185">Reference proteome</keyword>
<dbReference type="EMBL" id="CALNXK010000225">
    <property type="protein sequence ID" value="CAH3177435.1"/>
    <property type="molecule type" value="Genomic_DNA"/>
</dbReference>
<dbReference type="InterPro" id="IPR036056">
    <property type="entry name" value="Fibrinogen-like_C"/>
</dbReference>
<comment type="caution">
    <text evidence="6">The sequence shown here is derived from an EMBL/GenBank/DDBJ whole genome shotgun (WGS) entry which is preliminary data.</text>
</comment>
<dbReference type="Pfam" id="PF01410">
    <property type="entry name" value="COLFI"/>
    <property type="match status" value="2"/>
</dbReference>
<evidence type="ECO:0000256" key="1">
    <source>
        <dbReference type="ARBA" id="ARBA00004613"/>
    </source>
</evidence>
<evidence type="ECO:0000313" key="7">
    <source>
        <dbReference type="Proteomes" id="UP001159405"/>
    </source>
</evidence>
<feature type="non-terminal residue" evidence="6">
    <location>
        <position position="1"/>
    </location>
</feature>
<dbReference type="PROSITE" id="PS51406">
    <property type="entry name" value="FIBRINOGEN_C_2"/>
    <property type="match status" value="2"/>
</dbReference>
<sequence>SCSHLKKAHPTATSGNYTIDSDGEGNLEPFSVYCDMTNKSGVGVTVISHDSESRTIVDGYEDHGSYSRDINYTGASLSQLASLTNVSSHCEQFIKYECRNAVFWYEADPDGWWVSRDSTKMTYWGGASPGSGKCACGMNNTCANPNKGCNCDSNDDVWREDSGLLTDKTKLPVKQLRFGDTVFTARESLSKNPIPPPKVSVIRWTCKKTDIHSGREYPTLWPHQALSFLEIERRKRFCNGEPKLKWRVFSSTLCMCVCVFCFLKLIGHLLSVVALWLSCSHLKKGNPTIVSGNYNIDPDGEGGLEPFSVYCDMTNKNGVGVTVISHDSESRTIVDGYEDKGSYSRDINYTGASLSQLAGLTSVSLHCEQFIKYECHHSVSWHYANPYRWWVSRDSTKMTSWGGALPGSGKCACGMKNTCTANGRCNCDANDNVWREDSGLLTDKTKLPVKQLRFGDTGGSKEKGYHTLGKFKCYGTA</sequence>
<evidence type="ECO:0000259" key="5">
    <source>
        <dbReference type="PROSITE" id="PS51406"/>
    </source>
</evidence>
<evidence type="ECO:0000313" key="6">
    <source>
        <dbReference type="EMBL" id="CAH3177435.1"/>
    </source>
</evidence>
<evidence type="ECO:0000256" key="3">
    <source>
        <dbReference type="ARBA" id="ARBA00023119"/>
    </source>
</evidence>
<dbReference type="Gene3D" id="2.60.120.1000">
    <property type="match status" value="2"/>
</dbReference>
<comment type="subcellular location">
    <subcellularLocation>
        <location evidence="1">Secreted</location>
    </subcellularLocation>
</comment>
<organism evidence="6 7">
    <name type="scientific">Porites lobata</name>
    <dbReference type="NCBI Taxonomy" id="104759"/>
    <lineage>
        <taxon>Eukaryota</taxon>
        <taxon>Metazoa</taxon>
        <taxon>Cnidaria</taxon>
        <taxon>Anthozoa</taxon>
        <taxon>Hexacorallia</taxon>
        <taxon>Scleractinia</taxon>
        <taxon>Fungiina</taxon>
        <taxon>Poritidae</taxon>
        <taxon>Porites</taxon>
    </lineage>
</organism>
<accession>A0ABN8RHY4</accession>
<reference evidence="6 7" key="1">
    <citation type="submission" date="2022-05" db="EMBL/GenBank/DDBJ databases">
        <authorList>
            <consortium name="Genoscope - CEA"/>
            <person name="William W."/>
        </authorList>
    </citation>
    <scope>NUCLEOTIDE SEQUENCE [LARGE SCALE GENOMIC DNA]</scope>
</reference>
<evidence type="ECO:0000256" key="2">
    <source>
        <dbReference type="ARBA" id="ARBA00022525"/>
    </source>
</evidence>
<dbReference type="InterPro" id="IPR002181">
    <property type="entry name" value="Fibrinogen_a/b/g_C_dom"/>
</dbReference>
<evidence type="ECO:0000256" key="4">
    <source>
        <dbReference type="SAM" id="MobiDB-lite"/>
    </source>
</evidence>
<protein>
    <recommendedName>
        <fullName evidence="5">Fibrinogen C-terminal domain-containing protein</fullName>
    </recommendedName>
</protein>
<name>A0ABN8RHY4_9CNID</name>
<feature type="domain" description="Fibrinogen C-terminal" evidence="5">
    <location>
        <begin position="270"/>
        <end position="326"/>
    </location>
</feature>
<proteinExistence type="predicted"/>
<gene>
    <name evidence="6" type="ORF">PLOB_00019258</name>
</gene>
<dbReference type="SUPFAM" id="SSF56496">
    <property type="entry name" value="Fibrinogen C-terminal domain-like"/>
    <property type="match status" value="2"/>
</dbReference>
<dbReference type="Proteomes" id="UP001159405">
    <property type="component" value="Unassembled WGS sequence"/>
</dbReference>
<keyword evidence="2" id="KW-0964">Secreted</keyword>
<dbReference type="NCBIfam" id="NF040941">
    <property type="entry name" value="GGGWT_bact"/>
    <property type="match status" value="2"/>
</dbReference>
<dbReference type="PANTHER" id="PTHR19143">
    <property type="entry name" value="FIBRINOGEN/TENASCIN/ANGIOPOEITIN"/>
    <property type="match status" value="1"/>
</dbReference>
<dbReference type="InterPro" id="IPR050373">
    <property type="entry name" value="Fibrinogen_C-term_domain"/>
</dbReference>
<dbReference type="InterPro" id="IPR000885">
    <property type="entry name" value="Fib_collagen_C"/>
</dbReference>
<feature type="domain" description="Fibrinogen C-terminal" evidence="5">
    <location>
        <begin position="1"/>
        <end position="49"/>
    </location>
</feature>
<keyword evidence="3" id="KW-0176">Collagen</keyword>
<feature type="region of interest" description="Disordered" evidence="4">
    <location>
        <begin position="1"/>
        <end position="20"/>
    </location>
</feature>